<keyword evidence="2" id="KW-1185">Reference proteome</keyword>
<dbReference type="STRING" id="1071918.SAMN05421544_11847"/>
<dbReference type="Pfam" id="PF16476">
    <property type="entry name" value="DUF5053"/>
    <property type="match status" value="1"/>
</dbReference>
<dbReference type="EMBL" id="FNAS01000018">
    <property type="protein sequence ID" value="SDE69426.1"/>
    <property type="molecule type" value="Genomic_DNA"/>
</dbReference>
<evidence type="ECO:0000313" key="1">
    <source>
        <dbReference type="EMBL" id="SDE69426.1"/>
    </source>
</evidence>
<protein>
    <recommendedName>
        <fullName evidence="3">DUF5053 domain-containing protein</fullName>
    </recommendedName>
</protein>
<organism evidence="1 2">
    <name type="scientific">Riemerella columbipharyngis</name>
    <dbReference type="NCBI Taxonomy" id="1071918"/>
    <lineage>
        <taxon>Bacteria</taxon>
        <taxon>Pseudomonadati</taxon>
        <taxon>Bacteroidota</taxon>
        <taxon>Flavobacteriia</taxon>
        <taxon>Flavobacteriales</taxon>
        <taxon>Weeksellaceae</taxon>
        <taxon>Riemerella</taxon>
    </lineage>
</organism>
<gene>
    <name evidence="1" type="ORF">SAMN05421544_11847</name>
</gene>
<sequence length="83" mass="9438">MEVNISKKVPYRKQLEDILVDISWAKISTKYFGKSVSWIHNKISEIDGNGGKGGFTPEEAEQFRGALYDLSERIRKTADNFKG</sequence>
<dbReference type="Proteomes" id="UP000198517">
    <property type="component" value="Unassembled WGS sequence"/>
</dbReference>
<evidence type="ECO:0008006" key="3">
    <source>
        <dbReference type="Google" id="ProtNLM"/>
    </source>
</evidence>
<dbReference type="RefSeq" id="WP_092737660.1">
    <property type="nucleotide sequence ID" value="NZ_FNAS01000018.1"/>
</dbReference>
<dbReference type="InterPro" id="IPR032483">
    <property type="entry name" value="DUF5053"/>
</dbReference>
<accession>A0A1G7F120</accession>
<proteinExistence type="predicted"/>
<name>A0A1G7F120_9FLAO</name>
<dbReference type="OrthoDB" id="1072895at2"/>
<evidence type="ECO:0000313" key="2">
    <source>
        <dbReference type="Proteomes" id="UP000198517"/>
    </source>
</evidence>
<dbReference type="AlphaFoldDB" id="A0A1G7F120"/>
<reference evidence="1 2" key="1">
    <citation type="submission" date="2016-10" db="EMBL/GenBank/DDBJ databases">
        <authorList>
            <person name="de Groot N.N."/>
        </authorList>
    </citation>
    <scope>NUCLEOTIDE SEQUENCE [LARGE SCALE GENOMIC DNA]</scope>
    <source>
        <strain evidence="1 2">DSM 24015</strain>
    </source>
</reference>